<dbReference type="Pfam" id="PF01321">
    <property type="entry name" value="Creatinase_N"/>
    <property type="match status" value="1"/>
</dbReference>
<dbReference type="AlphaFoldDB" id="A0A6G3U342"/>
<dbReference type="RefSeq" id="WP_203591982.1">
    <property type="nucleotide sequence ID" value="NZ_JAAGMU010000785.1"/>
</dbReference>
<evidence type="ECO:0000259" key="1">
    <source>
        <dbReference type="Pfam" id="PF01321"/>
    </source>
</evidence>
<comment type="caution">
    <text evidence="2">The sequence shown here is derived from an EMBL/GenBank/DDBJ whole genome shotgun (WGS) entry which is preliminary data.</text>
</comment>
<evidence type="ECO:0000313" key="2">
    <source>
        <dbReference type="EMBL" id="NEC80480.1"/>
    </source>
</evidence>
<gene>
    <name evidence="2" type="ORF">G3I38_14890</name>
</gene>
<organism evidence="2">
    <name type="scientific">Streptomyces sp. SID7958</name>
    <dbReference type="NCBI Taxonomy" id="2706093"/>
    <lineage>
        <taxon>Bacteria</taxon>
        <taxon>Bacillati</taxon>
        <taxon>Actinomycetota</taxon>
        <taxon>Actinomycetes</taxon>
        <taxon>Kitasatosporales</taxon>
        <taxon>Streptomycetaceae</taxon>
        <taxon>Streptomyces</taxon>
    </lineage>
</organism>
<dbReference type="EMBL" id="JAAGMU010000785">
    <property type="protein sequence ID" value="NEC80480.1"/>
    <property type="molecule type" value="Genomic_DNA"/>
</dbReference>
<name>A0A6G3U342_9ACTN</name>
<feature type="domain" description="Creatinase N-terminal" evidence="1">
    <location>
        <begin position="8"/>
        <end position="55"/>
    </location>
</feature>
<protein>
    <submittedName>
        <fullName evidence="2">Peptidase M24 family protein</fullName>
    </submittedName>
</protein>
<reference evidence="2" key="1">
    <citation type="submission" date="2020-01" db="EMBL/GenBank/DDBJ databases">
        <title>Insect and environment-associated Actinomycetes.</title>
        <authorList>
            <person name="Currrie C."/>
            <person name="Chevrette M."/>
            <person name="Carlson C."/>
            <person name="Stubbendieck R."/>
            <person name="Wendt-Pienkowski E."/>
        </authorList>
    </citation>
    <scope>NUCLEOTIDE SEQUENCE</scope>
    <source>
        <strain evidence="2">SID7958</strain>
    </source>
</reference>
<accession>A0A6G3U342</accession>
<sequence length="58" mass="5889">MSEVYAARRARLRECCNAGGSAAALVSRPANVRYLAGAAPEGAVLLLGPAEDLLVCGS</sequence>
<dbReference type="Gene3D" id="3.40.350.10">
    <property type="entry name" value="Creatinase/prolidase N-terminal domain"/>
    <property type="match status" value="1"/>
</dbReference>
<dbReference type="InterPro" id="IPR029149">
    <property type="entry name" value="Creatin/AminoP/Spt16_N"/>
</dbReference>
<feature type="non-terminal residue" evidence="2">
    <location>
        <position position="58"/>
    </location>
</feature>
<dbReference type="InterPro" id="IPR000587">
    <property type="entry name" value="Creatinase_N"/>
</dbReference>
<proteinExistence type="predicted"/>
<dbReference type="SUPFAM" id="SSF53092">
    <property type="entry name" value="Creatinase/prolidase N-terminal domain"/>
    <property type="match status" value="1"/>
</dbReference>